<evidence type="ECO:0000313" key="3">
    <source>
        <dbReference type="Proteomes" id="UP000244904"/>
    </source>
</evidence>
<keyword evidence="1" id="KW-1133">Transmembrane helix</keyword>
<feature type="transmembrane region" description="Helical" evidence="1">
    <location>
        <begin position="62"/>
        <end position="86"/>
    </location>
</feature>
<keyword evidence="1" id="KW-0812">Transmembrane</keyword>
<dbReference type="SUPFAM" id="SSF141571">
    <property type="entry name" value="Pentapeptide repeat-like"/>
    <property type="match status" value="1"/>
</dbReference>
<feature type="transmembrane region" description="Helical" evidence="1">
    <location>
        <begin position="15"/>
        <end position="32"/>
    </location>
</feature>
<evidence type="ECO:0000313" key="2">
    <source>
        <dbReference type="EMBL" id="SPF80880.1"/>
    </source>
</evidence>
<evidence type="ECO:0008006" key="4">
    <source>
        <dbReference type="Google" id="ProtNLM"/>
    </source>
</evidence>
<dbReference type="EMBL" id="OMOJ01000005">
    <property type="protein sequence ID" value="SPF80880.1"/>
    <property type="molecule type" value="Genomic_DNA"/>
</dbReference>
<feature type="transmembrane region" description="Helical" evidence="1">
    <location>
        <begin position="106"/>
        <end position="131"/>
    </location>
</feature>
<dbReference type="Gene3D" id="2.160.20.80">
    <property type="entry name" value="E3 ubiquitin-protein ligase SopA"/>
    <property type="match status" value="1"/>
</dbReference>
<dbReference type="RefSeq" id="WP_108886807.1">
    <property type="nucleotide sequence ID" value="NZ_OMOJ01000005.1"/>
</dbReference>
<name>A0A2R8AY00_9RHOB</name>
<organism evidence="2 3">
    <name type="scientific">Pseudoprimorskyibacter insulae</name>
    <dbReference type="NCBI Taxonomy" id="1695997"/>
    <lineage>
        <taxon>Bacteria</taxon>
        <taxon>Pseudomonadati</taxon>
        <taxon>Pseudomonadota</taxon>
        <taxon>Alphaproteobacteria</taxon>
        <taxon>Rhodobacterales</taxon>
        <taxon>Paracoccaceae</taxon>
        <taxon>Pseudoprimorskyibacter</taxon>
    </lineage>
</organism>
<keyword evidence="3" id="KW-1185">Reference proteome</keyword>
<gene>
    <name evidence="2" type="ORF">PRI8871_02693</name>
</gene>
<dbReference type="Pfam" id="PF00805">
    <property type="entry name" value="Pentapeptide"/>
    <property type="match status" value="1"/>
</dbReference>
<dbReference type="InterPro" id="IPR001646">
    <property type="entry name" value="5peptide_repeat"/>
</dbReference>
<protein>
    <recommendedName>
        <fullName evidence="4">Secreted effector protein PipB2</fullName>
    </recommendedName>
</protein>
<reference evidence="3" key="1">
    <citation type="submission" date="2018-03" db="EMBL/GenBank/DDBJ databases">
        <authorList>
            <person name="Rodrigo-Torres L."/>
            <person name="Arahal R. D."/>
            <person name="Lucena T."/>
        </authorList>
    </citation>
    <scope>NUCLEOTIDE SEQUENCE [LARGE SCALE GENOMIC DNA]</scope>
    <source>
        <strain evidence="3">CECT 8871</strain>
    </source>
</reference>
<keyword evidence="1" id="KW-0472">Membrane</keyword>
<sequence>MMQTTITIPVAPETLITAAGLATLCLILWFALRAQPEGEDLDAPWLGRVQATMGMDKLGSGVFLPVAMLWLVVFLLLSLGLFYLIADTITRPLPVGSNVEDGDRAFRFHITQLAALTTVLGAVIALPVTLLRLGHSSRQTDATEQRLITEQINKAVEGLGAEKKVDRIGRIVSYIMPETVRFDAINERDALQDLERHLEGTEQHWGYRFNGVKSAREDQDTGEMYLGYDYDIWNVTNSEIQWFQEDANIPRNAKNPKHKEWQVFSETVPNLEVRIGAIYALERISQASDRDHVRVMEILCAYVRETSPKASTRLQRLKNRNKMEARADIQAAIDVIGRRGRKSISLERQNNTRSEHGYRLDLRFANLQNYDLSKLNLSNARFNGANLNGVDLFQTNLDSADFRKATFGLTTKMMDTSIYGAAFPETDLVLLKLTHDQIEKAFGDRTTLLSDDTRAAFGEYGQPAHWLDKKAGWKEFDAAWRKWQREVLKMNPNGTKPDE</sequence>
<dbReference type="AlphaFoldDB" id="A0A2R8AY00"/>
<proteinExistence type="predicted"/>
<dbReference type="Proteomes" id="UP000244904">
    <property type="component" value="Unassembled WGS sequence"/>
</dbReference>
<accession>A0A2R8AY00</accession>
<dbReference type="OrthoDB" id="7837851at2"/>
<evidence type="ECO:0000256" key="1">
    <source>
        <dbReference type="SAM" id="Phobius"/>
    </source>
</evidence>